<dbReference type="InterPro" id="IPR024705">
    <property type="entry name" value="Ssp411"/>
</dbReference>
<gene>
    <name evidence="2" type="ORF">CNF02_06670</name>
</gene>
<feature type="domain" description="Spermatogenesis-associated protein 20-like TRX" evidence="1">
    <location>
        <begin position="77"/>
        <end position="231"/>
    </location>
</feature>
<dbReference type="InterPro" id="IPR036249">
    <property type="entry name" value="Thioredoxin-like_sf"/>
</dbReference>
<evidence type="ECO:0000313" key="3">
    <source>
        <dbReference type="Proteomes" id="UP000219329"/>
    </source>
</evidence>
<dbReference type="GO" id="GO:0005975">
    <property type="term" value="P:carbohydrate metabolic process"/>
    <property type="evidence" value="ECO:0007669"/>
    <property type="project" value="InterPro"/>
</dbReference>
<dbReference type="InterPro" id="IPR004879">
    <property type="entry name" value="Ssp411-like_TRX"/>
</dbReference>
<dbReference type="SUPFAM" id="SSF52833">
    <property type="entry name" value="Thioredoxin-like"/>
    <property type="match status" value="1"/>
</dbReference>
<comment type="caution">
    <text evidence="2">The sequence shown here is derived from an EMBL/GenBank/DDBJ whole genome shotgun (WGS) entry which is preliminary data.</text>
</comment>
<dbReference type="InterPro" id="IPR008928">
    <property type="entry name" value="6-hairpin_glycosidase_sf"/>
</dbReference>
<dbReference type="Proteomes" id="UP000219329">
    <property type="component" value="Unassembled WGS sequence"/>
</dbReference>
<dbReference type="Pfam" id="PF03190">
    <property type="entry name" value="Thioredox_DsbH"/>
    <property type="match status" value="1"/>
</dbReference>
<dbReference type="SUPFAM" id="SSF48208">
    <property type="entry name" value="Six-hairpin glycosidases"/>
    <property type="match status" value="1"/>
</dbReference>
<organism evidence="2 3">
    <name type="scientific">OM182 bacterium MED-G28</name>
    <dbReference type="NCBI Taxonomy" id="1986256"/>
    <lineage>
        <taxon>Bacteria</taxon>
        <taxon>Pseudomonadati</taxon>
        <taxon>Pseudomonadota</taxon>
        <taxon>Gammaproteobacteria</taxon>
        <taxon>OMG group</taxon>
        <taxon>OM182 clade</taxon>
    </lineage>
</organism>
<dbReference type="CDD" id="cd02955">
    <property type="entry name" value="SSP411"/>
    <property type="match status" value="1"/>
</dbReference>
<dbReference type="PANTHER" id="PTHR42899">
    <property type="entry name" value="SPERMATOGENESIS-ASSOCIATED PROTEIN 20"/>
    <property type="match status" value="1"/>
</dbReference>
<dbReference type="Gene3D" id="3.40.30.10">
    <property type="entry name" value="Glutaredoxin"/>
    <property type="match status" value="1"/>
</dbReference>
<reference evidence="2 3" key="1">
    <citation type="submission" date="2017-08" db="EMBL/GenBank/DDBJ databases">
        <title>Fine stratification of microbial communities through a metagenomic profile of the photic zone.</title>
        <authorList>
            <person name="Haro-Moreno J.M."/>
            <person name="Lopez-Perez M."/>
            <person name="De La Torre J."/>
            <person name="Picazo A."/>
            <person name="Camacho A."/>
            <person name="Rodriguez-Valera F."/>
        </authorList>
    </citation>
    <scope>NUCLEOTIDE SEQUENCE [LARGE SCALE GENOMIC DNA]</scope>
    <source>
        <strain evidence="2">MED-G28</strain>
    </source>
</reference>
<dbReference type="EMBL" id="NTJZ01000005">
    <property type="protein sequence ID" value="PDH34034.1"/>
    <property type="molecule type" value="Genomic_DNA"/>
</dbReference>
<sequence>MRVEWALRTLYFSYCCYNLSSKTITINPVYSTECSRKDLSTMQELEQELRAREAEKEGSYDKRTEHLTDDGSTIFINRLVREDSPYLLQHAHNPVNWYPWGAEAFHVAKQENKPIFLSIGYSTCHWCHVMEVESFDNVEIAGLLNESFISIKMDREQYPDIDEAYMTGVQIMSGHGGWPMSNFLLSDGKPFFAATYFPPPAFMKLLQQISEAWAGKYAELETSATQISEAIDRILSERKQAESIDKDIQDHVSQALFQREDRSLGGLAGAPKFPQEPLLLFMLDRATRNRDDKAAGFAIRCLDAMARGGIYDQVAGGFHRYSVDAEWLVPHFEKMLYNQSQLGLAYLQAYRLTGNEFFKRICYQTLDYVLRDMQLPEGGFYSATDADSEGAEGIFFLWTIAELHENLSTEEANLIVDVYGPTEYGNFEGSNILNLSQSFSYYAKQYGENFSEDLDRTLQKLYQVREERIHPLRDDKLIVAWAAAMISTLAQAGSYYQNEKWIDAAEKAAQLIQVSNVDGDGKLSRIYLNKTTAIQGQLEDYANFIEALIMLFDVTSLPQYLKNADVLMRVCLDEFWDVEHQGFFLSPRNQIGPQLTRSRSASDGATISPVSTALACLISLRDRSALISSDGVGYEFYRIKCERCIGSLIGDINDNAVSHTSMLRQLSSFDKSSSLITQYVGGGLAKIQAAQKTSNDLSTKQVTFTLKIEEGWHITSPQTTSGQYKEMTLDVSDNEKHWVIKSVDYPESDKTIAGVDGEEISIYASDITITIRLERSQLPTDQLSFSAEVICEVQLCNDQNCLLPATLSFRL</sequence>
<dbReference type="AlphaFoldDB" id="A0A2A5WCM8"/>
<evidence type="ECO:0000313" key="2">
    <source>
        <dbReference type="EMBL" id="PDH34034.1"/>
    </source>
</evidence>
<dbReference type="PANTHER" id="PTHR42899:SF1">
    <property type="entry name" value="SPERMATOGENESIS-ASSOCIATED PROTEIN 20"/>
    <property type="match status" value="1"/>
</dbReference>
<evidence type="ECO:0000259" key="1">
    <source>
        <dbReference type="Pfam" id="PF03190"/>
    </source>
</evidence>
<proteinExistence type="predicted"/>
<accession>A0A2A5WCM8</accession>
<protein>
    <submittedName>
        <fullName evidence="2">Thioredoxin</fullName>
    </submittedName>
</protein>
<name>A0A2A5WCM8_9GAMM</name>